<feature type="compositionally biased region" description="Acidic residues" evidence="4">
    <location>
        <begin position="11"/>
        <end position="31"/>
    </location>
</feature>
<evidence type="ECO:0000313" key="6">
    <source>
        <dbReference type="Proteomes" id="UP000245771"/>
    </source>
</evidence>
<dbReference type="Gene3D" id="2.130.10.10">
    <property type="entry name" value="YVTN repeat-like/Quinoprotein amine dehydrogenase"/>
    <property type="match status" value="2"/>
</dbReference>
<evidence type="ECO:0000313" key="5">
    <source>
        <dbReference type="EMBL" id="PWN36345.1"/>
    </source>
</evidence>
<dbReference type="SMART" id="SM00320">
    <property type="entry name" value="WD40"/>
    <property type="match status" value="5"/>
</dbReference>
<accession>A0A316VLD0</accession>
<dbReference type="GO" id="GO:0005634">
    <property type="term" value="C:nucleus"/>
    <property type="evidence" value="ECO:0007669"/>
    <property type="project" value="TreeGrafter"/>
</dbReference>
<evidence type="ECO:0000256" key="2">
    <source>
        <dbReference type="ARBA" id="ARBA00022737"/>
    </source>
</evidence>
<dbReference type="InterPro" id="IPR015943">
    <property type="entry name" value="WD40/YVTN_repeat-like_dom_sf"/>
</dbReference>
<dbReference type="STRING" id="1280837.A0A316VLD0"/>
<sequence length="527" mass="57965">MEEAKNRGSSDDDDEDDDSDDDSDLGPEPEGPDINTALPIDQRVELKDHTKAISALSIDAAGARIATGSYDYDVKLWDFGGMSQSFKPFKSFEPNESYLVHDVAWSPAGDSLLVASGTAQPSLYDRDGLHIATYKKGDVYIRDMKNTSGHVAELTSCFWHPSEVNTFATTSADSTVRIWDAEETQKQKNVVVVKSKDRGTRTKVTCGAFSNDGKMLAAGCLDGALHIWSTSGTYSRPNATVELAHEHDTVTSSVCFSKDGRTLASRGGDGTVKLWDIRSFKKPLAQQEGLYNSYGQTNVIFSTDETAIMTGTSVLRSETQDGSMGKVLKSGGIEVLSRLDLKPIRHVPIEQDSPASGIRLAWHSRINQLFASTSSGTVHLFYSPEKSSRGALLCVGKRAKARPREIDEYELGEMQIITPGAMDSDQRGQGMSQMAKKRKMEKMRQDPVASRMPEKPLDGPGRGGRIGAAATQHMVKSIYKENSRAEDPREALLKYADVAEKDPQWTAMYKQTQPKPIFRQDEEDEND</sequence>
<evidence type="ECO:0000256" key="3">
    <source>
        <dbReference type="PROSITE-ProRule" id="PRU00221"/>
    </source>
</evidence>
<dbReference type="AlphaFoldDB" id="A0A316VLD0"/>
<dbReference type="OrthoDB" id="10264376at2759"/>
<dbReference type="PROSITE" id="PS50294">
    <property type="entry name" value="WD_REPEATS_REGION"/>
    <property type="match status" value="3"/>
</dbReference>
<protein>
    <submittedName>
        <fullName evidence="5">WD40 repeat-like protein</fullName>
    </submittedName>
</protein>
<feature type="compositionally biased region" description="Basic and acidic residues" evidence="4">
    <location>
        <begin position="1"/>
        <end position="10"/>
    </location>
</feature>
<reference evidence="5 6" key="1">
    <citation type="journal article" date="2018" name="Mol. Biol. Evol.">
        <title>Broad Genomic Sampling Reveals a Smut Pathogenic Ancestry of the Fungal Clade Ustilaginomycotina.</title>
        <authorList>
            <person name="Kijpornyongpan T."/>
            <person name="Mondo S.J."/>
            <person name="Barry K."/>
            <person name="Sandor L."/>
            <person name="Lee J."/>
            <person name="Lipzen A."/>
            <person name="Pangilinan J."/>
            <person name="LaButti K."/>
            <person name="Hainaut M."/>
            <person name="Henrissat B."/>
            <person name="Grigoriev I.V."/>
            <person name="Spatafora J.W."/>
            <person name="Aime M.C."/>
        </authorList>
    </citation>
    <scope>NUCLEOTIDE SEQUENCE [LARGE SCALE GENOMIC DNA]</scope>
    <source>
        <strain evidence="5 6">MCA 3882</strain>
    </source>
</reference>
<feature type="region of interest" description="Disordered" evidence="4">
    <location>
        <begin position="1"/>
        <end position="39"/>
    </location>
</feature>
<feature type="repeat" description="WD" evidence="3">
    <location>
        <begin position="46"/>
        <end position="78"/>
    </location>
</feature>
<dbReference type="Proteomes" id="UP000245771">
    <property type="component" value="Unassembled WGS sequence"/>
</dbReference>
<gene>
    <name evidence="5" type="ORF">FA14DRAFT_121148</name>
</gene>
<dbReference type="PROSITE" id="PS50082">
    <property type="entry name" value="WD_REPEATS_2"/>
    <property type="match status" value="4"/>
</dbReference>
<dbReference type="PANTHER" id="PTHR16017">
    <property type="entry name" value="GASTRULATION DEFECTIVE PROTEIN 1-RELATED"/>
    <property type="match status" value="1"/>
</dbReference>
<dbReference type="PRINTS" id="PR00320">
    <property type="entry name" value="GPROTEINBRPT"/>
</dbReference>
<dbReference type="RefSeq" id="XP_025356647.1">
    <property type="nucleotide sequence ID" value="XM_025496448.1"/>
</dbReference>
<keyword evidence="6" id="KW-1185">Reference proteome</keyword>
<dbReference type="InterPro" id="IPR051858">
    <property type="entry name" value="WD_repeat_GAD-1"/>
</dbReference>
<organism evidence="5 6">
    <name type="scientific">Meira miltonrushii</name>
    <dbReference type="NCBI Taxonomy" id="1280837"/>
    <lineage>
        <taxon>Eukaryota</taxon>
        <taxon>Fungi</taxon>
        <taxon>Dikarya</taxon>
        <taxon>Basidiomycota</taxon>
        <taxon>Ustilaginomycotina</taxon>
        <taxon>Exobasidiomycetes</taxon>
        <taxon>Exobasidiales</taxon>
        <taxon>Brachybasidiaceae</taxon>
        <taxon>Meira</taxon>
    </lineage>
</organism>
<dbReference type="InParanoid" id="A0A316VLD0"/>
<keyword evidence="1 3" id="KW-0853">WD repeat</keyword>
<dbReference type="FunCoup" id="A0A316VLD0">
    <property type="interactions" value="765"/>
</dbReference>
<dbReference type="EMBL" id="KZ819603">
    <property type="protein sequence ID" value="PWN36345.1"/>
    <property type="molecule type" value="Genomic_DNA"/>
</dbReference>
<name>A0A316VLD0_9BASI</name>
<dbReference type="GeneID" id="37018229"/>
<dbReference type="PANTHER" id="PTHR16017:SF0">
    <property type="entry name" value="WD REPEAT-CONTAINING PROTEIN 70"/>
    <property type="match status" value="1"/>
</dbReference>
<keyword evidence="2" id="KW-0677">Repeat</keyword>
<proteinExistence type="predicted"/>
<dbReference type="Pfam" id="PF00400">
    <property type="entry name" value="WD40"/>
    <property type="match status" value="4"/>
</dbReference>
<dbReference type="SUPFAM" id="SSF50978">
    <property type="entry name" value="WD40 repeat-like"/>
    <property type="match status" value="1"/>
</dbReference>
<feature type="region of interest" description="Disordered" evidence="4">
    <location>
        <begin position="505"/>
        <end position="527"/>
    </location>
</feature>
<dbReference type="InterPro" id="IPR001680">
    <property type="entry name" value="WD40_rpt"/>
</dbReference>
<feature type="region of interest" description="Disordered" evidence="4">
    <location>
        <begin position="442"/>
        <end position="462"/>
    </location>
</feature>
<feature type="repeat" description="WD" evidence="3">
    <location>
        <begin position="147"/>
        <end position="189"/>
    </location>
</feature>
<feature type="repeat" description="WD" evidence="3">
    <location>
        <begin position="197"/>
        <end position="229"/>
    </location>
</feature>
<feature type="repeat" description="WD" evidence="3">
    <location>
        <begin position="244"/>
        <end position="279"/>
    </location>
</feature>
<evidence type="ECO:0000256" key="1">
    <source>
        <dbReference type="ARBA" id="ARBA00022574"/>
    </source>
</evidence>
<evidence type="ECO:0000256" key="4">
    <source>
        <dbReference type="SAM" id="MobiDB-lite"/>
    </source>
</evidence>
<dbReference type="InterPro" id="IPR020472">
    <property type="entry name" value="WD40_PAC1"/>
</dbReference>
<dbReference type="GO" id="GO:0035861">
    <property type="term" value="C:site of double-strand break"/>
    <property type="evidence" value="ECO:0007669"/>
    <property type="project" value="TreeGrafter"/>
</dbReference>
<dbReference type="InterPro" id="IPR036322">
    <property type="entry name" value="WD40_repeat_dom_sf"/>
</dbReference>